<evidence type="ECO:0000259" key="2">
    <source>
        <dbReference type="PROSITE" id="PS50089"/>
    </source>
</evidence>
<reference evidence="3 4" key="1">
    <citation type="submission" date="2021-02" db="EMBL/GenBank/DDBJ databases">
        <title>Genome assembly of Pseudopithomyces chartarum.</title>
        <authorList>
            <person name="Jauregui R."/>
            <person name="Singh J."/>
            <person name="Voisey C."/>
        </authorList>
    </citation>
    <scope>NUCLEOTIDE SEQUENCE [LARGE SCALE GENOMIC DNA]</scope>
    <source>
        <strain evidence="3 4">AGR01</strain>
    </source>
</reference>
<dbReference type="AlphaFoldDB" id="A0AAN6M000"/>
<dbReference type="GO" id="GO:0008270">
    <property type="term" value="F:zinc ion binding"/>
    <property type="evidence" value="ECO:0007669"/>
    <property type="project" value="UniProtKB-KW"/>
</dbReference>
<name>A0AAN6M000_9PLEO</name>
<dbReference type="InterPro" id="IPR037381">
    <property type="entry name" value="RFWD3"/>
</dbReference>
<organism evidence="3 4">
    <name type="scientific">Pseudopithomyces chartarum</name>
    <dbReference type="NCBI Taxonomy" id="1892770"/>
    <lineage>
        <taxon>Eukaryota</taxon>
        <taxon>Fungi</taxon>
        <taxon>Dikarya</taxon>
        <taxon>Ascomycota</taxon>
        <taxon>Pezizomycotina</taxon>
        <taxon>Dothideomycetes</taxon>
        <taxon>Pleosporomycetidae</taxon>
        <taxon>Pleosporales</taxon>
        <taxon>Massarineae</taxon>
        <taxon>Didymosphaeriaceae</taxon>
        <taxon>Pseudopithomyces</taxon>
    </lineage>
</organism>
<dbReference type="Pfam" id="PF13639">
    <property type="entry name" value="zf-RING_2"/>
    <property type="match status" value="1"/>
</dbReference>
<accession>A0AAN6M000</accession>
<dbReference type="EMBL" id="WVTA01000006">
    <property type="protein sequence ID" value="KAK3209350.1"/>
    <property type="molecule type" value="Genomic_DNA"/>
</dbReference>
<comment type="caution">
    <text evidence="3">The sequence shown here is derived from an EMBL/GenBank/DDBJ whole genome shotgun (WGS) entry which is preliminary data.</text>
</comment>
<evidence type="ECO:0000313" key="3">
    <source>
        <dbReference type="EMBL" id="KAK3209350.1"/>
    </source>
</evidence>
<dbReference type="SMART" id="SM00184">
    <property type="entry name" value="RING"/>
    <property type="match status" value="1"/>
</dbReference>
<feature type="domain" description="RING-type" evidence="2">
    <location>
        <begin position="15"/>
        <end position="60"/>
    </location>
</feature>
<evidence type="ECO:0000313" key="4">
    <source>
        <dbReference type="Proteomes" id="UP001280581"/>
    </source>
</evidence>
<keyword evidence="1" id="KW-0862">Zinc</keyword>
<dbReference type="Gene3D" id="3.30.40.10">
    <property type="entry name" value="Zinc/RING finger domain, C3HC4 (zinc finger)"/>
    <property type="match status" value="1"/>
</dbReference>
<dbReference type="Proteomes" id="UP001280581">
    <property type="component" value="Unassembled WGS sequence"/>
</dbReference>
<dbReference type="InterPro" id="IPR013083">
    <property type="entry name" value="Znf_RING/FYVE/PHD"/>
</dbReference>
<dbReference type="PANTHER" id="PTHR16047">
    <property type="entry name" value="RFWD3 PROTEIN"/>
    <property type="match status" value="1"/>
</dbReference>
<keyword evidence="1" id="KW-0863">Zinc-finger</keyword>
<dbReference type="PANTHER" id="PTHR16047:SF7">
    <property type="entry name" value="E3 UBIQUITIN-PROTEIN LIGASE RFWD3"/>
    <property type="match status" value="1"/>
</dbReference>
<keyword evidence="1" id="KW-0479">Metal-binding</keyword>
<protein>
    <recommendedName>
        <fullName evidence="2">RING-type domain-containing protein</fullName>
    </recommendedName>
</protein>
<dbReference type="GO" id="GO:0005634">
    <property type="term" value="C:nucleus"/>
    <property type="evidence" value="ECO:0007669"/>
    <property type="project" value="InterPro"/>
</dbReference>
<keyword evidence="4" id="KW-1185">Reference proteome</keyword>
<dbReference type="GO" id="GO:0004842">
    <property type="term" value="F:ubiquitin-protein transferase activity"/>
    <property type="evidence" value="ECO:0007669"/>
    <property type="project" value="InterPro"/>
</dbReference>
<dbReference type="GO" id="GO:0016567">
    <property type="term" value="P:protein ubiquitination"/>
    <property type="evidence" value="ECO:0007669"/>
    <property type="project" value="InterPro"/>
</dbReference>
<evidence type="ECO:0000256" key="1">
    <source>
        <dbReference type="PROSITE-ProRule" id="PRU00175"/>
    </source>
</evidence>
<dbReference type="SUPFAM" id="SSF57850">
    <property type="entry name" value="RING/U-box"/>
    <property type="match status" value="1"/>
</dbReference>
<sequence>MEVFINTKLHPTDVCIICSDHFSAQHLPVALPCHHIFGHECIKKWLRSGRGNTNSCPCCRHEIYNPTADPTFDDASIWRALCEQPPERIHDFMAEIWHRVPKLFADEPTGHFSICDLLERALIPALKHAARANKDRGPFHDAYSLVVSTWNSLGRPNRATGLAIPLVRLVRLITQTSGILPKWLTTVSRTSMLFWRANACLGTSNSSTEISWTYLIEASRLVNPRYFPFLHMYTVLLSQDIVHSPSTRAGSTVQEVENRCCRKIGGEEWGARPEEGFLTSVNAVYKELARSHLQEKRLSLRGHEEEKGIVMGLWAMAVWRREGSPSTEGVALKKKTSGGWSSGSE</sequence>
<gene>
    <name evidence="3" type="ORF">GRF29_69g1564979</name>
</gene>
<dbReference type="GO" id="GO:0036297">
    <property type="term" value="P:interstrand cross-link repair"/>
    <property type="evidence" value="ECO:0007669"/>
    <property type="project" value="InterPro"/>
</dbReference>
<dbReference type="InterPro" id="IPR001841">
    <property type="entry name" value="Znf_RING"/>
</dbReference>
<dbReference type="PROSITE" id="PS50089">
    <property type="entry name" value="ZF_RING_2"/>
    <property type="match status" value="1"/>
</dbReference>
<proteinExistence type="predicted"/>